<keyword evidence="1" id="KW-0732">Signal</keyword>
<dbReference type="Proteomes" id="UP000482960">
    <property type="component" value="Unassembled WGS sequence"/>
</dbReference>
<evidence type="ECO:0000313" key="2">
    <source>
        <dbReference type="EMBL" id="GFJ86394.1"/>
    </source>
</evidence>
<dbReference type="EMBL" id="BLPG01000001">
    <property type="protein sequence ID" value="GFJ86394.1"/>
    <property type="molecule type" value="Genomic_DNA"/>
</dbReference>
<evidence type="ECO:0000256" key="1">
    <source>
        <dbReference type="SAM" id="SignalP"/>
    </source>
</evidence>
<feature type="signal peptide" evidence="1">
    <location>
        <begin position="1"/>
        <end position="15"/>
    </location>
</feature>
<proteinExistence type="predicted"/>
<reference evidence="2 3" key="1">
    <citation type="submission" date="2020-03" db="EMBL/GenBank/DDBJ databases">
        <title>Whole genome shotgun sequence of Phytohabitans rumicis NBRC 108638.</title>
        <authorList>
            <person name="Komaki H."/>
            <person name="Tamura T."/>
        </authorList>
    </citation>
    <scope>NUCLEOTIDE SEQUENCE [LARGE SCALE GENOMIC DNA]</scope>
    <source>
        <strain evidence="2 3">NBRC 108638</strain>
    </source>
</reference>
<evidence type="ECO:0000313" key="3">
    <source>
        <dbReference type="Proteomes" id="UP000482960"/>
    </source>
</evidence>
<feature type="chain" id="PRO_5038952902" description="DUF3558 domain-containing protein" evidence="1">
    <location>
        <begin position="16"/>
        <end position="308"/>
    </location>
</feature>
<protein>
    <recommendedName>
        <fullName evidence="4">DUF3558 domain-containing protein</fullName>
    </recommendedName>
</protein>
<name>A0A6V8KRB7_9ACTN</name>
<accession>A0A6V8KRB7</accession>
<comment type="caution">
    <text evidence="2">The sequence shown here is derived from an EMBL/GenBank/DDBJ whole genome shotgun (WGS) entry which is preliminary data.</text>
</comment>
<evidence type="ECO:0008006" key="4">
    <source>
        <dbReference type="Google" id="ProtNLM"/>
    </source>
</evidence>
<gene>
    <name evidence="2" type="ORF">Prum_000360</name>
</gene>
<keyword evidence="3" id="KW-1185">Reference proteome</keyword>
<dbReference type="AlphaFoldDB" id="A0A6V8KRB7"/>
<sequence>MLAAACLLALVGALAACGEEEKQSIGWPCNLLTEDEVEEAFGVPVVEESGVTGTDLTTCRWKGTGQTDDAVVELRTARTLDLVADYGSLDTRDEPWVRDTLAFDGNPGTGEGKTLVFADKGRSLGIQCRHVADGGRWAAETCADLAERALGRVADDDLDPAGKVAAQDVCDLLTEEEVRDLTGVRTAVNEGVEEDTPLGERGFESFECRWVESGAPADDLNRGLVTVWVQLRLADQCDEPVGGTGMFDKGAESYQVITDTQARVGAAKGEYCLHVQADKTAIWRFGGDLTEDEASKLLDSAAERLDAA</sequence>
<organism evidence="2 3">
    <name type="scientific">Phytohabitans rumicis</name>
    <dbReference type="NCBI Taxonomy" id="1076125"/>
    <lineage>
        <taxon>Bacteria</taxon>
        <taxon>Bacillati</taxon>
        <taxon>Actinomycetota</taxon>
        <taxon>Actinomycetes</taxon>
        <taxon>Micromonosporales</taxon>
        <taxon>Micromonosporaceae</taxon>
    </lineage>
</organism>
<reference evidence="2 3" key="2">
    <citation type="submission" date="2020-03" db="EMBL/GenBank/DDBJ databases">
        <authorList>
            <person name="Ichikawa N."/>
            <person name="Kimura A."/>
            <person name="Kitahashi Y."/>
            <person name="Uohara A."/>
        </authorList>
    </citation>
    <scope>NUCLEOTIDE SEQUENCE [LARGE SCALE GENOMIC DNA]</scope>
    <source>
        <strain evidence="2 3">NBRC 108638</strain>
    </source>
</reference>